<keyword evidence="1" id="KW-0732">Signal</keyword>
<evidence type="ECO:0000256" key="1">
    <source>
        <dbReference type="SAM" id="SignalP"/>
    </source>
</evidence>
<dbReference type="PANTHER" id="PTHR11005">
    <property type="entry name" value="LYSOSOMAL ACID LIPASE-RELATED"/>
    <property type="match status" value="1"/>
</dbReference>
<proteinExistence type="predicted"/>
<reference evidence="3" key="1">
    <citation type="submission" date="2023-07" db="EMBL/GenBank/DDBJ databases">
        <authorList>
            <consortium name="AG Swart"/>
            <person name="Singh M."/>
            <person name="Singh A."/>
            <person name="Seah K."/>
            <person name="Emmerich C."/>
        </authorList>
    </citation>
    <scope>NUCLEOTIDE SEQUENCE</scope>
    <source>
        <strain evidence="3">DP1</strain>
    </source>
</reference>
<gene>
    <name evidence="3" type="ORF">ECRASSUSDP1_LOCUS10740</name>
</gene>
<accession>A0AAD1UQC1</accession>
<comment type="caution">
    <text evidence="3">The sequence shown here is derived from an EMBL/GenBank/DDBJ whole genome shotgun (WGS) entry which is preliminary data.</text>
</comment>
<feature type="chain" id="PRO_5042076518" description="Partial AB-hydrolase lipase domain-containing protein" evidence="1">
    <location>
        <begin position="32"/>
        <end position="410"/>
    </location>
</feature>
<dbReference type="InterPro" id="IPR029058">
    <property type="entry name" value="AB_hydrolase_fold"/>
</dbReference>
<dbReference type="AlphaFoldDB" id="A0AAD1UQC1"/>
<evidence type="ECO:0000313" key="4">
    <source>
        <dbReference type="Proteomes" id="UP001295684"/>
    </source>
</evidence>
<dbReference type="EMBL" id="CAMPGE010010590">
    <property type="protein sequence ID" value="CAI2369439.1"/>
    <property type="molecule type" value="Genomic_DNA"/>
</dbReference>
<dbReference type="InterPro" id="IPR006693">
    <property type="entry name" value="AB_hydrolase_lipase"/>
</dbReference>
<feature type="signal peptide" evidence="1">
    <location>
        <begin position="1"/>
        <end position="31"/>
    </location>
</feature>
<dbReference type="GO" id="GO:0006629">
    <property type="term" value="P:lipid metabolic process"/>
    <property type="evidence" value="ECO:0007669"/>
    <property type="project" value="InterPro"/>
</dbReference>
<protein>
    <recommendedName>
        <fullName evidence="2">Partial AB-hydrolase lipase domain-containing protein</fullName>
    </recommendedName>
</protein>
<dbReference type="Gene3D" id="3.40.50.1820">
    <property type="entry name" value="alpha/beta hydrolase"/>
    <property type="match status" value="1"/>
</dbReference>
<organism evidence="3 4">
    <name type="scientific">Euplotes crassus</name>
    <dbReference type="NCBI Taxonomy" id="5936"/>
    <lineage>
        <taxon>Eukaryota</taxon>
        <taxon>Sar</taxon>
        <taxon>Alveolata</taxon>
        <taxon>Ciliophora</taxon>
        <taxon>Intramacronucleata</taxon>
        <taxon>Spirotrichea</taxon>
        <taxon>Hypotrichia</taxon>
        <taxon>Euplotida</taxon>
        <taxon>Euplotidae</taxon>
        <taxon>Moneuplotes</taxon>
    </lineage>
</organism>
<evidence type="ECO:0000313" key="3">
    <source>
        <dbReference type="EMBL" id="CAI2369439.1"/>
    </source>
</evidence>
<dbReference type="SUPFAM" id="SSF53474">
    <property type="entry name" value="alpha/beta-Hydrolases"/>
    <property type="match status" value="1"/>
</dbReference>
<dbReference type="Proteomes" id="UP001295684">
    <property type="component" value="Unassembled WGS sequence"/>
</dbReference>
<keyword evidence="4" id="KW-1185">Reference proteome</keyword>
<sequence>MNKGPKYTKIHYGKFFLFSLMILFYTMHVEAQEDEYWNMGLGERAAEFGLGYEEHQVTTEDGYILTLMRVLPGPESSQVGGNQPILLSAPFGQAGESFATLDSIDSPAFYLPNEGMDTWLFNMRGSSLSREHETLDSHTDDEYWDFYLDSIRYDYMACVQFILDTTGFSTMPVFAMSFGAATFTTSLALEPEFFSSRISIAILAVPALNLGHTNTLLYAFLGDYPFVLESLRRAGINVLREDNPVISDILYRVSSFLEPLTFEIGGVFMGENAPSLLDPDGASFLAAKAQNGVGNRVMQHLFQSTRSNDLTYFDYGTEENLVVYGTETPPEIPLENINIPIALMFAEEDSTITEPDQQWAREKLADNVVFDHVYEGYSHIAFLGGVRTEDFLDDILEITEMYPATTANER</sequence>
<name>A0AAD1UQC1_EUPCR</name>
<evidence type="ECO:0000259" key="2">
    <source>
        <dbReference type="Pfam" id="PF04083"/>
    </source>
</evidence>
<dbReference type="Pfam" id="PF04083">
    <property type="entry name" value="Abhydro_lipase"/>
    <property type="match status" value="1"/>
</dbReference>
<feature type="domain" description="Partial AB-hydrolase lipase" evidence="2">
    <location>
        <begin position="44"/>
        <end position="87"/>
    </location>
</feature>